<feature type="non-terminal residue" evidence="2">
    <location>
        <position position="1"/>
    </location>
</feature>
<dbReference type="EMBL" id="RWGY01000004">
    <property type="protein sequence ID" value="TVU45575.1"/>
    <property type="molecule type" value="Genomic_DNA"/>
</dbReference>
<dbReference type="PROSITE" id="PS51257">
    <property type="entry name" value="PROKAR_LIPOPROTEIN"/>
    <property type="match status" value="1"/>
</dbReference>
<dbReference type="OrthoDB" id="696876at2759"/>
<sequence>MTTRGQLSRYGYPSTSQDACNYQVIHTPSATIACAANSEEKVLRPSMESTLDVAAVAKVGKLLVCCAVELPQAAQNVKVSLQDEMQKIVITPNMANEQDEFFLLASFGRCKFRLTEDSVGQLLQVALGGSAKAFKVLHVQDRVFCFSLSSKKVGFFVYKLRYYQCDAFKRKKLQKKNWRQISKPRPQKSSSLSVLTDTSKTAVNHADHSVLTGANAVPINQAAPGKSAIGSEPQNRASVFDRIQFQKVSVFSRLNSEDMERNAREAISTSQVRSLGYKSEPAARQQKQKAIQNLEKVAVNKAGSVGCNSTTI</sequence>
<organism evidence="2 3">
    <name type="scientific">Eragrostis curvula</name>
    <name type="common">weeping love grass</name>
    <dbReference type="NCBI Taxonomy" id="38414"/>
    <lineage>
        <taxon>Eukaryota</taxon>
        <taxon>Viridiplantae</taxon>
        <taxon>Streptophyta</taxon>
        <taxon>Embryophyta</taxon>
        <taxon>Tracheophyta</taxon>
        <taxon>Spermatophyta</taxon>
        <taxon>Magnoliopsida</taxon>
        <taxon>Liliopsida</taxon>
        <taxon>Poales</taxon>
        <taxon>Poaceae</taxon>
        <taxon>PACMAD clade</taxon>
        <taxon>Chloridoideae</taxon>
        <taxon>Eragrostideae</taxon>
        <taxon>Eragrostidinae</taxon>
        <taxon>Eragrostis</taxon>
    </lineage>
</organism>
<reference evidence="2 3" key="1">
    <citation type="journal article" date="2019" name="Sci. Rep.">
        <title>A high-quality genome of Eragrostis curvula grass provides insights into Poaceae evolution and supports new strategies to enhance forage quality.</title>
        <authorList>
            <person name="Carballo J."/>
            <person name="Santos B.A.C.M."/>
            <person name="Zappacosta D."/>
            <person name="Garbus I."/>
            <person name="Selva J.P."/>
            <person name="Gallo C.A."/>
            <person name="Diaz A."/>
            <person name="Albertini E."/>
            <person name="Caccamo M."/>
            <person name="Echenique V."/>
        </authorList>
    </citation>
    <scope>NUCLEOTIDE SEQUENCE [LARGE SCALE GENOMIC DNA]</scope>
    <source>
        <strain evidence="3">cv. Victoria</strain>
        <tissue evidence="2">Leaf</tissue>
    </source>
</reference>
<name>A0A5J9WCD6_9POAL</name>
<dbReference type="Gramene" id="TVU45575">
    <property type="protein sequence ID" value="TVU45575"/>
    <property type="gene ID" value="EJB05_05065"/>
</dbReference>
<evidence type="ECO:0000313" key="3">
    <source>
        <dbReference type="Proteomes" id="UP000324897"/>
    </source>
</evidence>
<dbReference type="PANTHER" id="PTHR33075">
    <property type="entry name" value="OS02G0499800 PROTEIN"/>
    <property type="match status" value="1"/>
</dbReference>
<protein>
    <submittedName>
        <fullName evidence="2">Uncharacterized protein</fullName>
    </submittedName>
</protein>
<keyword evidence="3" id="KW-1185">Reference proteome</keyword>
<gene>
    <name evidence="2" type="ORF">EJB05_05065</name>
</gene>
<accession>A0A5J9WCD6</accession>
<dbReference type="Proteomes" id="UP000324897">
    <property type="component" value="Chromosome 5"/>
</dbReference>
<evidence type="ECO:0000256" key="1">
    <source>
        <dbReference type="SAM" id="MobiDB-lite"/>
    </source>
</evidence>
<comment type="caution">
    <text evidence="2">The sequence shown here is derived from an EMBL/GenBank/DDBJ whole genome shotgun (WGS) entry which is preliminary data.</text>
</comment>
<proteinExistence type="predicted"/>
<dbReference type="AlphaFoldDB" id="A0A5J9WCD6"/>
<feature type="region of interest" description="Disordered" evidence="1">
    <location>
        <begin position="176"/>
        <end position="196"/>
    </location>
</feature>
<feature type="compositionally biased region" description="Polar residues" evidence="1">
    <location>
        <begin position="187"/>
        <end position="196"/>
    </location>
</feature>
<evidence type="ECO:0000313" key="2">
    <source>
        <dbReference type="EMBL" id="TVU45575.1"/>
    </source>
</evidence>